<evidence type="ECO:0000313" key="5">
    <source>
        <dbReference type="Proteomes" id="UP000095463"/>
    </source>
</evidence>
<dbReference type="GO" id="GO:0004081">
    <property type="term" value="F:bis(5'-nucleosyl)-tetraphosphatase (asymmetrical) activity"/>
    <property type="evidence" value="ECO:0007669"/>
    <property type="project" value="TreeGrafter"/>
</dbReference>
<dbReference type="Proteomes" id="UP000095463">
    <property type="component" value="Unassembled WGS sequence"/>
</dbReference>
<dbReference type="InterPro" id="IPR015797">
    <property type="entry name" value="NUDIX_hydrolase-like_dom_sf"/>
</dbReference>
<dbReference type="SUPFAM" id="SSF55811">
    <property type="entry name" value="Nudix"/>
    <property type="match status" value="1"/>
</dbReference>
<comment type="caution">
    <text evidence="4">The sequence shown here is derived from an EMBL/GenBank/DDBJ whole genome shotgun (WGS) entry which is preliminary data.</text>
</comment>
<keyword evidence="5" id="KW-1185">Reference proteome</keyword>
<comment type="cofactor">
    <cofactor evidence="1">
        <name>Mg(2+)</name>
        <dbReference type="ChEBI" id="CHEBI:18420"/>
    </cofactor>
</comment>
<dbReference type="Gene3D" id="3.90.79.10">
    <property type="entry name" value="Nucleoside Triphosphate Pyrophosphohydrolase"/>
    <property type="match status" value="1"/>
</dbReference>
<dbReference type="AlphaFoldDB" id="A0A1E5XSL3"/>
<dbReference type="OrthoDB" id="954553at2"/>
<evidence type="ECO:0000256" key="1">
    <source>
        <dbReference type="ARBA" id="ARBA00001946"/>
    </source>
</evidence>
<evidence type="ECO:0000313" key="4">
    <source>
        <dbReference type="EMBL" id="OEO31578.1"/>
    </source>
</evidence>
<dbReference type="InterPro" id="IPR000086">
    <property type="entry name" value="NUDIX_hydrolase_dom"/>
</dbReference>
<name>A0A1E5XSL3_9HYPH</name>
<dbReference type="PROSITE" id="PS00893">
    <property type="entry name" value="NUDIX_BOX"/>
    <property type="match status" value="1"/>
</dbReference>
<sequence length="153" mass="16595">MPEISAGILLHRLGPGGREVLLIHLGGPFWARKDEAAWSIPKGLIDTGEEHEAAARREFAEEVGAVPEGDLAPLGEFKLSSSKQLVAFALQGDFDPDTLISNSFEMEWPPRSGQRQSFPEVDRAGWFGLDAARTKLHLGQRALVDALLALTGP</sequence>
<evidence type="ECO:0000256" key="2">
    <source>
        <dbReference type="ARBA" id="ARBA00022801"/>
    </source>
</evidence>
<dbReference type="RefSeq" id="WP_069909230.1">
    <property type="nucleotide sequence ID" value="NZ_LAJE02000153.1"/>
</dbReference>
<dbReference type="PANTHER" id="PTHR21340">
    <property type="entry name" value="DIADENOSINE 5,5-P1,P4-TETRAPHOSPHATE PYROPHOSPHOHYDROLASE MUTT"/>
    <property type="match status" value="1"/>
</dbReference>
<protein>
    <recommendedName>
        <fullName evidence="3">Nudix hydrolase domain-containing protein</fullName>
    </recommendedName>
</protein>
<proteinExistence type="predicted"/>
<dbReference type="CDD" id="cd04662">
    <property type="entry name" value="NUDIX_Hydrolase"/>
    <property type="match status" value="1"/>
</dbReference>
<dbReference type="GO" id="GO:0006754">
    <property type="term" value="P:ATP biosynthetic process"/>
    <property type="evidence" value="ECO:0007669"/>
    <property type="project" value="TreeGrafter"/>
</dbReference>
<feature type="domain" description="Nudix hydrolase" evidence="3">
    <location>
        <begin position="1"/>
        <end position="149"/>
    </location>
</feature>
<dbReference type="InterPro" id="IPR020084">
    <property type="entry name" value="NUDIX_hydrolase_CS"/>
</dbReference>
<evidence type="ECO:0000259" key="3">
    <source>
        <dbReference type="PROSITE" id="PS51462"/>
    </source>
</evidence>
<dbReference type="Pfam" id="PF00293">
    <property type="entry name" value="NUDIX"/>
    <property type="match status" value="1"/>
</dbReference>
<reference evidence="4 5" key="1">
    <citation type="journal article" date="2015" name="Genome Announc.">
        <title>Genome Assemblies of Three Soil-Associated Devosia species: D. insulae, D. limi, and D. soli.</title>
        <authorList>
            <person name="Hassan Y.I."/>
            <person name="Lepp D."/>
            <person name="Zhou T."/>
        </authorList>
    </citation>
    <scope>NUCLEOTIDE SEQUENCE [LARGE SCALE GENOMIC DNA]</scope>
    <source>
        <strain evidence="4 5">DS-56</strain>
    </source>
</reference>
<dbReference type="InterPro" id="IPR051325">
    <property type="entry name" value="Nudix_hydrolase_domain"/>
</dbReference>
<gene>
    <name evidence="4" type="ORF">VW23_015490</name>
</gene>
<dbReference type="EMBL" id="LAJE02000153">
    <property type="protein sequence ID" value="OEO31578.1"/>
    <property type="molecule type" value="Genomic_DNA"/>
</dbReference>
<accession>A0A1E5XSL3</accession>
<dbReference type="GO" id="GO:0006167">
    <property type="term" value="P:AMP biosynthetic process"/>
    <property type="evidence" value="ECO:0007669"/>
    <property type="project" value="TreeGrafter"/>
</dbReference>
<keyword evidence="2" id="KW-0378">Hydrolase</keyword>
<dbReference type="PANTHER" id="PTHR21340:SF7">
    <property type="entry name" value="NUDIX HYDROLASE DOMAIN-CONTAINING PROTEIN"/>
    <property type="match status" value="1"/>
</dbReference>
<organism evidence="4 5">
    <name type="scientific">Devosia insulae DS-56</name>
    <dbReference type="NCBI Taxonomy" id="1116389"/>
    <lineage>
        <taxon>Bacteria</taxon>
        <taxon>Pseudomonadati</taxon>
        <taxon>Pseudomonadota</taxon>
        <taxon>Alphaproteobacteria</taxon>
        <taxon>Hyphomicrobiales</taxon>
        <taxon>Devosiaceae</taxon>
        <taxon>Devosia</taxon>
    </lineage>
</organism>
<dbReference type="PROSITE" id="PS51462">
    <property type="entry name" value="NUDIX"/>
    <property type="match status" value="1"/>
</dbReference>